<proteinExistence type="inferred from homology"/>
<evidence type="ECO:0000313" key="10">
    <source>
        <dbReference type="Proteomes" id="UP000002281"/>
    </source>
</evidence>
<comment type="similarity">
    <text evidence="1">Belongs to the carbon-nitrogen hydrolase superfamily. BTD/VNN family.</text>
</comment>
<dbReference type="InterPro" id="IPR003010">
    <property type="entry name" value="C-N_Hydrolase"/>
</dbReference>
<keyword evidence="7" id="KW-0732">Signal</keyword>
<organism evidence="9 10">
    <name type="scientific">Equus caballus</name>
    <name type="common">Horse</name>
    <dbReference type="NCBI Taxonomy" id="9796"/>
    <lineage>
        <taxon>Eukaryota</taxon>
        <taxon>Metazoa</taxon>
        <taxon>Chordata</taxon>
        <taxon>Craniata</taxon>
        <taxon>Vertebrata</taxon>
        <taxon>Euteleostomi</taxon>
        <taxon>Mammalia</taxon>
        <taxon>Eutheria</taxon>
        <taxon>Laurasiatheria</taxon>
        <taxon>Perissodactyla</taxon>
        <taxon>Equidae</taxon>
        <taxon>Equus</taxon>
    </lineage>
</organism>
<dbReference type="GO" id="GO:0047708">
    <property type="term" value="F:biotinidase activity"/>
    <property type="evidence" value="ECO:0007669"/>
    <property type="project" value="UniProtKB-EC"/>
</dbReference>
<dbReference type="InterPro" id="IPR040154">
    <property type="entry name" value="Biotinidase/VNN"/>
</dbReference>
<protein>
    <recommendedName>
        <fullName evidence="4">Biotinidase</fullName>
        <ecNumber evidence="3">3.5.1.12</ecNumber>
    </recommendedName>
</protein>
<reference evidence="9 10" key="1">
    <citation type="journal article" date="2009" name="Science">
        <title>Genome sequence, comparative analysis, and population genetics of the domestic horse.</title>
        <authorList>
            <consortium name="Broad Institute Genome Sequencing Platform"/>
            <consortium name="Broad Institute Whole Genome Assembly Team"/>
            <person name="Wade C.M."/>
            <person name="Giulotto E."/>
            <person name="Sigurdsson S."/>
            <person name="Zoli M."/>
            <person name="Gnerre S."/>
            <person name="Imsland F."/>
            <person name="Lear T.L."/>
            <person name="Adelson D.L."/>
            <person name="Bailey E."/>
            <person name="Bellone R.R."/>
            <person name="Bloecker H."/>
            <person name="Distl O."/>
            <person name="Edgar R.C."/>
            <person name="Garber M."/>
            <person name="Leeb T."/>
            <person name="Mauceli E."/>
            <person name="MacLeod J.N."/>
            <person name="Penedo M.C.T."/>
            <person name="Raison J.M."/>
            <person name="Sharpe T."/>
            <person name="Vogel J."/>
            <person name="Andersson L."/>
            <person name="Antczak D.F."/>
            <person name="Biagi T."/>
            <person name="Binns M.M."/>
            <person name="Chowdhary B.P."/>
            <person name="Coleman S.J."/>
            <person name="Della Valle G."/>
            <person name="Fryc S."/>
            <person name="Guerin G."/>
            <person name="Hasegawa T."/>
            <person name="Hill E.W."/>
            <person name="Jurka J."/>
            <person name="Kiialainen A."/>
            <person name="Lindgren G."/>
            <person name="Liu J."/>
            <person name="Magnani E."/>
            <person name="Mickelson J.R."/>
            <person name="Murray J."/>
            <person name="Nergadze S.G."/>
            <person name="Onofrio R."/>
            <person name="Pedroni S."/>
            <person name="Piras M.F."/>
            <person name="Raudsepp T."/>
            <person name="Rocchi M."/>
            <person name="Roeed K.H."/>
            <person name="Ryder O.A."/>
            <person name="Searle S."/>
            <person name="Skow L."/>
            <person name="Swinburne J.E."/>
            <person name="Syvaenen A.C."/>
            <person name="Tozaki T."/>
            <person name="Valberg S.J."/>
            <person name="Vaudin M."/>
            <person name="White J.R."/>
            <person name="Zody M.C."/>
            <person name="Lander E.S."/>
            <person name="Lindblad-Toh K."/>
        </authorList>
    </citation>
    <scope>NUCLEOTIDE SEQUENCE [LARGE SCALE GENOMIC DNA]</scope>
    <source>
        <strain evidence="9 10">Thoroughbred</strain>
    </source>
</reference>
<dbReference type="SUPFAM" id="SSF56317">
    <property type="entry name" value="Carbon-nitrogen hydrolase"/>
    <property type="match status" value="1"/>
</dbReference>
<reference evidence="9" key="3">
    <citation type="submission" date="2025-09" db="UniProtKB">
        <authorList>
            <consortium name="Ensembl"/>
        </authorList>
    </citation>
    <scope>IDENTIFICATION</scope>
    <source>
        <strain evidence="9">Thoroughbred</strain>
    </source>
</reference>
<name>A0A9L0SWW2_HORSE</name>
<dbReference type="PROSITE" id="PS50263">
    <property type="entry name" value="CN_HYDROLASE"/>
    <property type="match status" value="1"/>
</dbReference>
<comment type="catalytic activity">
    <reaction evidence="5">
        <text>biocytin + H2O = biotin + L-lysine</text>
        <dbReference type="Rhea" id="RHEA:77171"/>
        <dbReference type="ChEBI" id="CHEBI:15377"/>
        <dbReference type="ChEBI" id="CHEBI:32551"/>
        <dbReference type="ChEBI" id="CHEBI:57586"/>
        <dbReference type="ChEBI" id="CHEBI:195545"/>
        <dbReference type="EC" id="3.5.1.12"/>
    </reaction>
</comment>
<evidence type="ECO:0000313" key="9">
    <source>
        <dbReference type="Ensembl" id="ENSECAP00000080522.1"/>
    </source>
</evidence>
<dbReference type="PANTHER" id="PTHR10609">
    <property type="entry name" value="BIOTINIDASE-RELATED"/>
    <property type="match status" value="1"/>
</dbReference>
<evidence type="ECO:0000259" key="8">
    <source>
        <dbReference type="PROSITE" id="PS50263"/>
    </source>
</evidence>
<evidence type="ECO:0000256" key="1">
    <source>
        <dbReference type="ARBA" id="ARBA00008225"/>
    </source>
</evidence>
<evidence type="ECO:0000256" key="2">
    <source>
        <dbReference type="ARBA" id="ARBA00037073"/>
    </source>
</evidence>
<evidence type="ECO:0000256" key="3">
    <source>
        <dbReference type="ARBA" id="ARBA00039012"/>
    </source>
</evidence>
<dbReference type="PANTHER" id="PTHR10609:SF14">
    <property type="entry name" value="BIOTINIDASE"/>
    <property type="match status" value="1"/>
</dbReference>
<feature type="coiled-coil region" evidence="6">
    <location>
        <begin position="56"/>
        <end position="83"/>
    </location>
</feature>
<feature type="signal peptide" evidence="7">
    <location>
        <begin position="1"/>
        <end position="24"/>
    </location>
</feature>
<feature type="domain" description="CN hydrolase" evidence="8">
    <location>
        <begin position="52"/>
        <end position="159"/>
    </location>
</feature>
<evidence type="ECO:0000256" key="4">
    <source>
        <dbReference type="ARBA" id="ARBA00039680"/>
    </source>
</evidence>
<feature type="chain" id="PRO_5040127892" description="Biotinidase" evidence="7">
    <location>
        <begin position="25"/>
        <end position="159"/>
    </location>
</feature>
<evidence type="ECO:0000256" key="7">
    <source>
        <dbReference type="SAM" id="SignalP"/>
    </source>
</evidence>
<reference evidence="9" key="2">
    <citation type="submission" date="2025-08" db="UniProtKB">
        <authorList>
            <consortium name="Ensembl"/>
        </authorList>
    </citation>
    <scope>IDENTIFICATION</scope>
    <source>
        <strain evidence="9">Thoroughbred</strain>
    </source>
</reference>
<evidence type="ECO:0000256" key="6">
    <source>
        <dbReference type="SAM" id="Coils"/>
    </source>
</evidence>
<gene>
    <name evidence="9" type="primary">BTD</name>
</gene>
<dbReference type="EC" id="3.5.1.12" evidence="3"/>
<dbReference type="GeneTree" id="ENSGT00390000013823"/>
<dbReference type="Ensembl" id="ENSECAT00000093301.1">
    <property type="protein sequence ID" value="ENSECAP00000080522.1"/>
    <property type="gene ID" value="ENSECAG00000003387.4"/>
</dbReference>
<dbReference type="InterPro" id="IPR036526">
    <property type="entry name" value="C-N_Hydrolase_sf"/>
</dbReference>
<sequence length="159" mass="17799">MSRASSQLAFFLCGCYMAALGVHAGEHYVADHHKAGYYVAAVYEHQSILSPNPLALTSRKEALELMNQNLDIYEQQVMTAAQKGVQIIVFPEDGIHGFNFTRTSIYPFLDFMPSPQLVKWNPCLEPQRFNDTEVVSAFLLSRPKACRDEPSQGPKAKTC</sequence>
<dbReference type="Proteomes" id="UP000002281">
    <property type="component" value="Chromosome 16"/>
</dbReference>
<dbReference type="AlphaFoldDB" id="A0A9L0SWW2"/>
<dbReference type="PROSITE" id="PS51257">
    <property type="entry name" value="PROKAR_LIPOPROTEIN"/>
    <property type="match status" value="1"/>
</dbReference>
<evidence type="ECO:0000256" key="5">
    <source>
        <dbReference type="ARBA" id="ARBA00043697"/>
    </source>
</evidence>
<keyword evidence="10" id="KW-1185">Reference proteome</keyword>
<accession>A0A9L0SWW2</accession>
<dbReference type="Gene3D" id="3.60.110.10">
    <property type="entry name" value="Carbon-nitrogen hydrolase"/>
    <property type="match status" value="1"/>
</dbReference>
<keyword evidence="6" id="KW-0175">Coiled coil</keyword>
<comment type="function">
    <text evidence="2">Catalytic release of biotin from biocytin, the product of biotin-dependent carboxylases degradation.</text>
</comment>